<dbReference type="Proteomes" id="UP000184096">
    <property type="component" value="Chromosome I"/>
</dbReference>
<dbReference type="RefSeq" id="WP_072817779.1">
    <property type="nucleotide sequence ID" value="NZ_LT670849.1"/>
</dbReference>
<sequence>MPFYRSPTNIDPLAPIHITSANLTRLANALDARRQDRLNLGAEYRVLANRLRPDIGPSVVRYERPVEKATIDLTDHRPVPGKIDTAGAIDEDTRRADDVARIERGESLEDLPDIRTQMNHVARKAQATEVVIEKLEAEFRIEHAKLSAAYCKPLKPKHDADMKRFFKMLGEAYTVYSEMQKTKRDLVESQIGFGGLFGVNLDFLRSEDVRTAFNEAKAAGYVASIPDLLRV</sequence>
<organism evidence="1 2">
    <name type="scientific">Bradyrhizobium erythrophlei</name>
    <dbReference type="NCBI Taxonomy" id="1437360"/>
    <lineage>
        <taxon>Bacteria</taxon>
        <taxon>Pseudomonadati</taxon>
        <taxon>Pseudomonadota</taxon>
        <taxon>Alphaproteobacteria</taxon>
        <taxon>Hyphomicrobiales</taxon>
        <taxon>Nitrobacteraceae</taxon>
        <taxon>Bradyrhizobium</taxon>
    </lineage>
</organism>
<accession>A0A1M7TLS4</accession>
<evidence type="ECO:0000313" key="1">
    <source>
        <dbReference type="EMBL" id="SHN71573.1"/>
    </source>
</evidence>
<keyword evidence="2" id="KW-1185">Reference proteome</keyword>
<name>A0A1M7TLS4_9BRAD</name>
<dbReference type="AlphaFoldDB" id="A0A1M7TLS4"/>
<dbReference type="EMBL" id="LT670849">
    <property type="protein sequence ID" value="SHN71573.1"/>
    <property type="molecule type" value="Genomic_DNA"/>
</dbReference>
<protein>
    <submittedName>
        <fullName evidence="1">Uncharacterized protein</fullName>
    </submittedName>
</protein>
<proteinExistence type="predicted"/>
<reference evidence="2" key="1">
    <citation type="submission" date="2016-11" db="EMBL/GenBank/DDBJ databases">
        <authorList>
            <person name="Varghese N."/>
            <person name="Submissions S."/>
        </authorList>
    </citation>
    <scope>NUCLEOTIDE SEQUENCE [LARGE SCALE GENOMIC DNA]</scope>
    <source>
        <strain evidence="2">GAS401</strain>
    </source>
</reference>
<evidence type="ECO:0000313" key="2">
    <source>
        <dbReference type="Proteomes" id="UP000184096"/>
    </source>
</evidence>
<gene>
    <name evidence="1" type="ORF">SAMN05444170_2061</name>
</gene>